<dbReference type="InterPro" id="IPR018122">
    <property type="entry name" value="TF_fork_head_CS_1"/>
</dbReference>
<dbReference type="GO" id="GO:0000981">
    <property type="term" value="F:DNA-binding transcription factor activity, RNA polymerase II-specific"/>
    <property type="evidence" value="ECO:0007669"/>
    <property type="project" value="TreeGrafter"/>
</dbReference>
<accession>A0A267EPZ5</accession>
<dbReference type="InterPro" id="IPR036388">
    <property type="entry name" value="WH-like_DNA-bd_sf"/>
</dbReference>
<reference evidence="5 6" key="1">
    <citation type="submission" date="2017-06" db="EMBL/GenBank/DDBJ databases">
        <title>A platform for efficient transgenesis in Macrostomum lignano, a flatworm model organism for stem cell research.</title>
        <authorList>
            <person name="Berezikov E."/>
        </authorList>
    </citation>
    <scope>NUCLEOTIDE SEQUENCE [LARGE SCALE GENOMIC DNA]</scope>
    <source>
        <strain evidence="5">DV1</strain>
        <tissue evidence="5">Whole organism</tissue>
    </source>
</reference>
<feature type="region of interest" description="Disordered" evidence="3">
    <location>
        <begin position="212"/>
        <end position="299"/>
    </location>
</feature>
<dbReference type="GO" id="GO:0000978">
    <property type="term" value="F:RNA polymerase II cis-regulatory region sequence-specific DNA binding"/>
    <property type="evidence" value="ECO:0007669"/>
    <property type="project" value="TreeGrafter"/>
</dbReference>
<keyword evidence="2" id="KW-0539">Nucleus</keyword>
<dbReference type="InterPro" id="IPR047513">
    <property type="entry name" value="FOXJ1"/>
</dbReference>
<dbReference type="Gene3D" id="1.10.10.10">
    <property type="entry name" value="Winged helix-like DNA-binding domain superfamily/Winged helix DNA-binding domain"/>
    <property type="match status" value="1"/>
</dbReference>
<name>A0A267EPZ5_9PLAT</name>
<evidence type="ECO:0000313" key="6">
    <source>
        <dbReference type="Proteomes" id="UP000215902"/>
    </source>
</evidence>
<dbReference type="GO" id="GO:0005634">
    <property type="term" value="C:nucleus"/>
    <property type="evidence" value="ECO:0007669"/>
    <property type="project" value="UniProtKB-SubCell"/>
</dbReference>
<dbReference type="InterPro" id="IPR001766">
    <property type="entry name" value="Fork_head_dom"/>
</dbReference>
<keyword evidence="6" id="KW-1185">Reference proteome</keyword>
<dbReference type="SUPFAM" id="SSF46785">
    <property type="entry name" value="Winged helix' DNA-binding domain"/>
    <property type="match status" value="1"/>
</dbReference>
<protein>
    <recommendedName>
        <fullName evidence="4">Fork-head domain-containing protein</fullName>
    </recommendedName>
</protein>
<feature type="DNA-binding region" description="Fork-head" evidence="2">
    <location>
        <begin position="301"/>
        <end position="406"/>
    </location>
</feature>
<sequence length="727" mass="77151">PLLLRRSLSLAPQPPPHHQHLHIHQRFGKPRQPQRQNSNTTSNSGGSTNGSNMSREQLAQRLRHNWAVRDTQVQQQQQQQQQTAAAVMAAAAVNQDALFSPTAIGKLAAAAAAAAVTGNGGGSGAMDMDLTNLGWLQNMNLMKLTPPTPPASPQPPSAAAMAAAAAAADAAAAASAAASAVAVLGSEVILVEQTVADSLQFYTQQQHQQSYLSASGNSRPNLHRAISSPTFQPSTNGGLPYENQSLLTSQHHHNYHHSQQQHQQQQQQQQQHQQSLIQLPPSAPPIPPKPDPEYAADPTLRPPYSFSTLIYMALKSLKKSKMTLQEICDWIGAHFAFYGSSADQSWQSAVRYNLTLNRCFQRVPRRKDEAASRGGSGSAGSCGGYWRLNPDYTGQFELANAQQQQYQHHQVSPSSHGLLKRQRSTQPQHHHQLPPPPLHLFDSPLVNGGAGFHGNNNRRHHSHDEQTDESPLLSDHPAAAKLRRIQDESRFGNGRSVDADSGGRHDSSGHWVSMALSGGPVETRVRDPTLTAQPASTAAAAAAASAAAAAATAVSVAATTAAAAAASVAVSTLTASSVSLTPGKDSTAATAVSNVGADSLVALPGGIIGVGDLDEDERWLFEPDDDAVLADPTPALDMSNPDSLLDLTLHGMALPPPSWWLTNGSNHGGMGDQHQQHQNPASLNGSLNGLMIGLPSTPSPIMQHEQDEWIDENFVGAVGSLDNLLGI</sequence>
<dbReference type="PROSITE" id="PS00657">
    <property type="entry name" value="FORK_HEAD_1"/>
    <property type="match status" value="1"/>
</dbReference>
<feature type="region of interest" description="Disordered" evidence="3">
    <location>
        <begin position="1"/>
        <end position="55"/>
    </location>
</feature>
<dbReference type="InterPro" id="IPR036390">
    <property type="entry name" value="WH_DNA-bd_sf"/>
</dbReference>
<feature type="compositionally biased region" description="Low complexity" evidence="3">
    <location>
        <begin position="37"/>
        <end position="52"/>
    </location>
</feature>
<dbReference type="Proteomes" id="UP000215902">
    <property type="component" value="Unassembled WGS sequence"/>
</dbReference>
<feature type="compositionally biased region" description="Polar residues" evidence="3">
    <location>
        <begin position="227"/>
        <end position="248"/>
    </location>
</feature>
<proteinExistence type="predicted"/>
<dbReference type="SMART" id="SM00339">
    <property type="entry name" value="FH"/>
    <property type="match status" value="1"/>
</dbReference>
<gene>
    <name evidence="5" type="ORF">BOX15_Mlig028538g1</name>
</gene>
<evidence type="ECO:0000256" key="3">
    <source>
        <dbReference type="SAM" id="MobiDB-lite"/>
    </source>
</evidence>
<evidence type="ECO:0000256" key="1">
    <source>
        <dbReference type="ARBA" id="ARBA00023125"/>
    </source>
</evidence>
<dbReference type="STRING" id="282301.A0A267EPZ5"/>
<comment type="caution">
    <text evidence="5">The sequence shown here is derived from an EMBL/GenBank/DDBJ whole genome shotgun (WGS) entry which is preliminary data.</text>
</comment>
<evidence type="ECO:0000256" key="2">
    <source>
        <dbReference type="PROSITE-ProRule" id="PRU00089"/>
    </source>
</evidence>
<feature type="region of interest" description="Disordered" evidence="3">
    <location>
        <begin position="401"/>
        <end position="515"/>
    </location>
</feature>
<dbReference type="AlphaFoldDB" id="A0A267EPZ5"/>
<dbReference type="PRINTS" id="PR00053">
    <property type="entry name" value="FORKHEAD"/>
</dbReference>
<evidence type="ECO:0000259" key="4">
    <source>
        <dbReference type="PROSITE" id="PS50039"/>
    </source>
</evidence>
<dbReference type="PANTHER" id="PTHR46805">
    <property type="entry name" value="FORKHEAD BOX PROTEIN J1"/>
    <property type="match status" value="1"/>
</dbReference>
<dbReference type="Pfam" id="PF00250">
    <property type="entry name" value="Forkhead"/>
    <property type="match status" value="1"/>
</dbReference>
<comment type="subcellular location">
    <subcellularLocation>
        <location evidence="2">Nucleus</location>
    </subcellularLocation>
</comment>
<feature type="compositionally biased region" description="Basic residues" evidence="3">
    <location>
        <begin position="418"/>
        <end position="432"/>
    </location>
</feature>
<feature type="compositionally biased region" description="Basic and acidic residues" evidence="3">
    <location>
        <begin position="497"/>
        <end position="508"/>
    </location>
</feature>
<evidence type="ECO:0000313" key="5">
    <source>
        <dbReference type="EMBL" id="PAA62899.1"/>
    </source>
</evidence>
<dbReference type="OrthoDB" id="10029558at2759"/>
<organism evidence="5 6">
    <name type="scientific">Macrostomum lignano</name>
    <dbReference type="NCBI Taxonomy" id="282301"/>
    <lineage>
        <taxon>Eukaryota</taxon>
        <taxon>Metazoa</taxon>
        <taxon>Spiralia</taxon>
        <taxon>Lophotrochozoa</taxon>
        <taxon>Platyhelminthes</taxon>
        <taxon>Rhabditophora</taxon>
        <taxon>Macrostomorpha</taxon>
        <taxon>Macrostomida</taxon>
        <taxon>Macrostomidae</taxon>
        <taxon>Macrostomum</taxon>
    </lineage>
</organism>
<feature type="compositionally biased region" description="Low complexity" evidence="3">
    <location>
        <begin position="257"/>
        <end position="275"/>
    </location>
</feature>
<feature type="compositionally biased region" description="Basic residues" evidence="3">
    <location>
        <begin position="17"/>
        <end position="29"/>
    </location>
</feature>
<feature type="non-terminal residue" evidence="5">
    <location>
        <position position="1"/>
    </location>
</feature>
<feature type="compositionally biased region" description="Low complexity" evidence="3">
    <location>
        <begin position="1"/>
        <end position="11"/>
    </location>
</feature>
<dbReference type="EMBL" id="NIVC01001891">
    <property type="protein sequence ID" value="PAA62899.1"/>
    <property type="molecule type" value="Genomic_DNA"/>
</dbReference>
<dbReference type="PANTHER" id="PTHR46805:SF1">
    <property type="entry name" value="FORKHEAD BOX PROTEIN J1"/>
    <property type="match status" value="1"/>
</dbReference>
<feature type="domain" description="Fork-head" evidence="4">
    <location>
        <begin position="301"/>
        <end position="406"/>
    </location>
</feature>
<dbReference type="PROSITE" id="PS50039">
    <property type="entry name" value="FORK_HEAD_3"/>
    <property type="match status" value="1"/>
</dbReference>
<keyword evidence="1 2" id="KW-0238">DNA-binding</keyword>